<protein>
    <submittedName>
        <fullName evidence="1">Uncharacterized protein</fullName>
    </submittedName>
</protein>
<keyword evidence="2" id="KW-1185">Reference proteome</keyword>
<evidence type="ECO:0000313" key="2">
    <source>
        <dbReference type="Proteomes" id="UP000001514"/>
    </source>
</evidence>
<dbReference type="Gramene" id="EFJ15895">
    <property type="protein sequence ID" value="EFJ15895"/>
    <property type="gene ID" value="SELMODRAFT_422323"/>
</dbReference>
<proteinExistence type="predicted"/>
<dbReference type="KEGG" id="smo:SELMODRAFT_422323"/>
<dbReference type="EMBL" id="GL377621">
    <property type="protein sequence ID" value="EFJ15895.1"/>
    <property type="molecule type" value="Genomic_DNA"/>
</dbReference>
<name>D8SI18_SELML</name>
<sequence length="441" mass="50804">MGRNAYLSVVSTVVRRLDLRLCRVWDQACNAAEVDMSTARVEVIDDYYDPFPLYSMEGPYFGIFYANLRSGVHSLGEKTHRDLVKAVRAKVKRDVKRQMQMPKFSNSLVKVIQRSPWKRGLTPSNVFSKSTPGAREFKERMACWAEQDLFRCASDIDRTREVMLRFEARMVEELQELEELEDDLLCSKLLQERPGEMDFSANSCYEPDVYNQLVEWIEGAKEYHREIEIKDYTGWEPDCCVNLFRFEVAHIEQLLRDYKAQERAAQEIVARRPSEAMTNLHLRNVPIPAADHGSMELEPEALQRCPVKWDLANAQSLFQAIIQDPNHRGRLWGSKDVVLWNPPAHLESSISHAKRLSTAHDTVRICSPYKRVIEEKHRGTGIAEFGMDAYQPFVSTKEEARRCPGYIQEEEKEAIFGPANASLLGFSSLQNRQHGKVLKSE</sequence>
<accession>D8SI18</accession>
<dbReference type="InParanoid" id="D8SI18"/>
<dbReference type="AlphaFoldDB" id="D8SI18"/>
<dbReference type="HOGENOM" id="CLU_720407_0_0_1"/>
<dbReference type="Proteomes" id="UP000001514">
    <property type="component" value="Unassembled WGS sequence"/>
</dbReference>
<reference evidence="1 2" key="1">
    <citation type="journal article" date="2011" name="Science">
        <title>The Selaginella genome identifies genetic changes associated with the evolution of vascular plants.</title>
        <authorList>
            <person name="Banks J.A."/>
            <person name="Nishiyama T."/>
            <person name="Hasebe M."/>
            <person name="Bowman J.L."/>
            <person name="Gribskov M."/>
            <person name="dePamphilis C."/>
            <person name="Albert V.A."/>
            <person name="Aono N."/>
            <person name="Aoyama T."/>
            <person name="Ambrose B.A."/>
            <person name="Ashton N.W."/>
            <person name="Axtell M.J."/>
            <person name="Barker E."/>
            <person name="Barker M.S."/>
            <person name="Bennetzen J.L."/>
            <person name="Bonawitz N.D."/>
            <person name="Chapple C."/>
            <person name="Cheng C."/>
            <person name="Correa L.G."/>
            <person name="Dacre M."/>
            <person name="DeBarry J."/>
            <person name="Dreyer I."/>
            <person name="Elias M."/>
            <person name="Engstrom E.M."/>
            <person name="Estelle M."/>
            <person name="Feng L."/>
            <person name="Finet C."/>
            <person name="Floyd S.K."/>
            <person name="Frommer W.B."/>
            <person name="Fujita T."/>
            <person name="Gramzow L."/>
            <person name="Gutensohn M."/>
            <person name="Harholt J."/>
            <person name="Hattori M."/>
            <person name="Heyl A."/>
            <person name="Hirai T."/>
            <person name="Hiwatashi Y."/>
            <person name="Ishikawa M."/>
            <person name="Iwata M."/>
            <person name="Karol K.G."/>
            <person name="Koehler B."/>
            <person name="Kolukisaoglu U."/>
            <person name="Kubo M."/>
            <person name="Kurata T."/>
            <person name="Lalonde S."/>
            <person name="Li K."/>
            <person name="Li Y."/>
            <person name="Litt A."/>
            <person name="Lyons E."/>
            <person name="Manning G."/>
            <person name="Maruyama T."/>
            <person name="Michael T.P."/>
            <person name="Mikami K."/>
            <person name="Miyazaki S."/>
            <person name="Morinaga S."/>
            <person name="Murata T."/>
            <person name="Mueller-Roeber B."/>
            <person name="Nelson D.R."/>
            <person name="Obara M."/>
            <person name="Oguri Y."/>
            <person name="Olmstead R.G."/>
            <person name="Onodera N."/>
            <person name="Petersen B.L."/>
            <person name="Pils B."/>
            <person name="Prigge M."/>
            <person name="Rensing S.A."/>
            <person name="Riano-Pachon D.M."/>
            <person name="Roberts A.W."/>
            <person name="Sato Y."/>
            <person name="Scheller H.V."/>
            <person name="Schulz B."/>
            <person name="Schulz C."/>
            <person name="Shakirov E.V."/>
            <person name="Shibagaki N."/>
            <person name="Shinohara N."/>
            <person name="Shippen D.E."/>
            <person name="Soerensen I."/>
            <person name="Sotooka R."/>
            <person name="Sugimoto N."/>
            <person name="Sugita M."/>
            <person name="Sumikawa N."/>
            <person name="Tanurdzic M."/>
            <person name="Theissen G."/>
            <person name="Ulvskov P."/>
            <person name="Wakazuki S."/>
            <person name="Weng J.K."/>
            <person name="Willats W.W."/>
            <person name="Wipf D."/>
            <person name="Wolf P.G."/>
            <person name="Yang L."/>
            <person name="Zimmer A.D."/>
            <person name="Zhu Q."/>
            <person name="Mitros T."/>
            <person name="Hellsten U."/>
            <person name="Loque D."/>
            <person name="Otillar R."/>
            <person name="Salamov A."/>
            <person name="Schmutz J."/>
            <person name="Shapiro H."/>
            <person name="Lindquist E."/>
            <person name="Lucas S."/>
            <person name="Rokhsar D."/>
            <person name="Grigoriev I.V."/>
        </authorList>
    </citation>
    <scope>NUCLEOTIDE SEQUENCE [LARGE SCALE GENOMIC DNA]</scope>
</reference>
<evidence type="ECO:0000313" key="1">
    <source>
        <dbReference type="EMBL" id="EFJ15895.1"/>
    </source>
</evidence>
<organism evidence="2">
    <name type="scientific">Selaginella moellendorffii</name>
    <name type="common">Spikemoss</name>
    <dbReference type="NCBI Taxonomy" id="88036"/>
    <lineage>
        <taxon>Eukaryota</taxon>
        <taxon>Viridiplantae</taxon>
        <taxon>Streptophyta</taxon>
        <taxon>Embryophyta</taxon>
        <taxon>Tracheophyta</taxon>
        <taxon>Lycopodiopsida</taxon>
        <taxon>Selaginellales</taxon>
        <taxon>Selaginellaceae</taxon>
        <taxon>Selaginella</taxon>
    </lineage>
</organism>
<gene>
    <name evidence="1" type="ORF">SELMODRAFT_422323</name>
</gene>